<dbReference type="EMBL" id="FXLY01000005">
    <property type="protein sequence ID" value="SMN20175.1"/>
    <property type="molecule type" value="Genomic_DNA"/>
</dbReference>
<name>A0A1X7R3F3_9SACH</name>
<feature type="compositionally biased region" description="Low complexity" evidence="12">
    <location>
        <begin position="244"/>
        <end position="259"/>
    </location>
</feature>
<dbReference type="PANTHER" id="PTHR12358">
    <property type="entry name" value="SPHINGOSINE KINASE"/>
    <property type="match status" value="1"/>
</dbReference>
<dbReference type="GO" id="GO:0005743">
    <property type="term" value="C:mitochondrial inner membrane"/>
    <property type="evidence" value="ECO:0007669"/>
    <property type="project" value="UniProtKB-SubCell"/>
</dbReference>
<feature type="region of interest" description="Disordered" evidence="12">
    <location>
        <begin position="244"/>
        <end position="268"/>
    </location>
</feature>
<evidence type="ECO:0000256" key="9">
    <source>
        <dbReference type="ARBA" id="ARBA00023010"/>
    </source>
</evidence>
<keyword evidence="9" id="KW-0811">Translocation</keyword>
<keyword evidence="11" id="KW-0472">Membrane</keyword>
<evidence type="ECO:0000256" key="5">
    <source>
        <dbReference type="ARBA" id="ARBA00022692"/>
    </source>
</evidence>
<evidence type="ECO:0000256" key="6">
    <source>
        <dbReference type="ARBA" id="ARBA00022792"/>
    </source>
</evidence>
<gene>
    <name evidence="13" type="ORF">KASA_0N01111G</name>
</gene>
<dbReference type="Proteomes" id="UP000196158">
    <property type="component" value="Unassembled WGS sequence"/>
</dbReference>
<sequence length="487" mass="55624">MVDEKKPVEPSKSVKNVKPPKKIFTNPAFQAMGIPAMKLPSRNWTIFWIAVSAAVGGFAYDKYQQKQIITKYSNMVKPLAEQKMDTKTIPRKITVFIAPPPSDYLETSLKIWRRYVKPVLYYAGLDYDVIEEDRQGMIRTEVANRIRNLRKLAIEKTQNTTNLTEKSEEPVKELTKSQEIELAKEYKKNFDWRDAIGIFYKHAKPESIVSEDLESSDPSLVGGVICIGRGAYKEYLTGLHEGLLGPLEAPEPEPSLSPSENDKDPSTIMNLAENEGTDIQDEKIKVMEEQLEDVKIPSSDESTSVEDTSKENKTEEESENKEIDTKVLKPFIKPSEYDASPFPPLELNSQGNIIRDNITDIPILAHQPLLVIPIPNLIGFLAIPQRIYRFYRKRYLTEEICSEVADLVQREHVRPFETPNDLQLAVDEEYDWPNSWVKQGIKRKSEWTRTIETDPRITQLLHTCNKPVSDEVVSPIASQVEEDSDNN</sequence>
<keyword evidence="6" id="KW-0999">Mitochondrion inner membrane</keyword>
<evidence type="ECO:0000256" key="12">
    <source>
        <dbReference type="SAM" id="MobiDB-lite"/>
    </source>
</evidence>
<evidence type="ECO:0000256" key="4">
    <source>
        <dbReference type="ARBA" id="ARBA00022448"/>
    </source>
</evidence>
<evidence type="ECO:0000256" key="7">
    <source>
        <dbReference type="ARBA" id="ARBA00022927"/>
    </source>
</evidence>
<evidence type="ECO:0000313" key="13">
    <source>
        <dbReference type="EMBL" id="SMN20175.1"/>
    </source>
</evidence>
<comment type="subcellular location">
    <subcellularLocation>
        <location evidence="1">Mitochondrion inner membrane</location>
        <topology evidence="1">Single-pass membrane protein</topology>
    </subcellularLocation>
</comment>
<keyword evidence="4" id="KW-0813">Transport</keyword>
<feature type="region of interest" description="Disordered" evidence="12">
    <location>
        <begin position="290"/>
        <end position="323"/>
    </location>
</feature>
<protein>
    <recommendedName>
        <fullName evidence="3">Mitochondrial import inner membrane translocase subunit TIM54</fullName>
    </recommendedName>
</protein>
<keyword evidence="8" id="KW-1133">Transmembrane helix</keyword>
<keyword evidence="14" id="KW-1185">Reference proteome</keyword>
<dbReference type="AlphaFoldDB" id="A0A1X7R3F3"/>
<evidence type="ECO:0000256" key="1">
    <source>
        <dbReference type="ARBA" id="ARBA00004434"/>
    </source>
</evidence>
<evidence type="ECO:0000313" key="14">
    <source>
        <dbReference type="Proteomes" id="UP000196158"/>
    </source>
</evidence>
<dbReference type="PANTHER" id="PTHR12358:SF101">
    <property type="entry name" value="MITOCHONDRIAL IMPORT INNER MEMBRANE TRANSLOCASE SUBUNIT TIM54"/>
    <property type="match status" value="1"/>
</dbReference>
<dbReference type="InterPro" id="IPR050187">
    <property type="entry name" value="Lipid_Phosphate_FormReg"/>
</dbReference>
<accession>A0A1X7R3F3</accession>
<dbReference type="Pfam" id="PF11711">
    <property type="entry name" value="Tim54"/>
    <property type="match status" value="1"/>
</dbReference>
<evidence type="ECO:0000256" key="10">
    <source>
        <dbReference type="ARBA" id="ARBA00023128"/>
    </source>
</evidence>
<reference evidence="13 14" key="1">
    <citation type="submission" date="2017-04" db="EMBL/GenBank/DDBJ databases">
        <authorList>
            <person name="Afonso C.L."/>
            <person name="Miller P.J."/>
            <person name="Scott M.A."/>
            <person name="Spackman E."/>
            <person name="Goraichik I."/>
            <person name="Dimitrov K.M."/>
            <person name="Suarez D.L."/>
            <person name="Swayne D.E."/>
        </authorList>
    </citation>
    <scope>NUCLEOTIDE SEQUENCE [LARGE SCALE GENOMIC DNA]</scope>
</reference>
<keyword evidence="7" id="KW-0653">Protein transport</keyword>
<dbReference type="GO" id="GO:0015031">
    <property type="term" value="P:protein transport"/>
    <property type="evidence" value="ECO:0007669"/>
    <property type="project" value="UniProtKB-KW"/>
</dbReference>
<evidence type="ECO:0000256" key="2">
    <source>
        <dbReference type="ARBA" id="ARBA00006355"/>
    </source>
</evidence>
<keyword evidence="10" id="KW-0496">Mitochondrion</keyword>
<evidence type="ECO:0000256" key="3">
    <source>
        <dbReference type="ARBA" id="ARBA00020796"/>
    </source>
</evidence>
<evidence type="ECO:0000256" key="8">
    <source>
        <dbReference type="ARBA" id="ARBA00022989"/>
    </source>
</evidence>
<feature type="compositionally biased region" description="Basic and acidic residues" evidence="12">
    <location>
        <begin position="307"/>
        <end position="323"/>
    </location>
</feature>
<dbReference type="STRING" id="1789683.A0A1X7R3F3"/>
<comment type="similarity">
    <text evidence="2">Belongs to the TIM54 family.</text>
</comment>
<organism evidence="13 14">
    <name type="scientific">Maudiozyma saulgeensis</name>
    <dbReference type="NCBI Taxonomy" id="1789683"/>
    <lineage>
        <taxon>Eukaryota</taxon>
        <taxon>Fungi</taxon>
        <taxon>Dikarya</taxon>
        <taxon>Ascomycota</taxon>
        <taxon>Saccharomycotina</taxon>
        <taxon>Saccharomycetes</taxon>
        <taxon>Saccharomycetales</taxon>
        <taxon>Saccharomycetaceae</taxon>
        <taxon>Maudiozyma</taxon>
    </lineage>
</organism>
<evidence type="ECO:0000256" key="11">
    <source>
        <dbReference type="ARBA" id="ARBA00023136"/>
    </source>
</evidence>
<dbReference type="InterPro" id="IPR021056">
    <property type="entry name" value="Mt_import_IM_translocase_Tim54"/>
</dbReference>
<dbReference type="OrthoDB" id="5598305at2759"/>
<proteinExistence type="inferred from homology"/>
<keyword evidence="5" id="KW-0812">Transmembrane</keyword>